<dbReference type="PANTHER" id="PTHR46093:SF18">
    <property type="entry name" value="FIBRONECTIN TYPE-III DOMAIN-CONTAINING PROTEIN"/>
    <property type="match status" value="1"/>
</dbReference>
<dbReference type="PANTHER" id="PTHR46093">
    <property type="entry name" value="ACYL-COA-BINDING DOMAIN-CONTAINING PROTEIN 5"/>
    <property type="match status" value="1"/>
</dbReference>
<evidence type="ECO:0000256" key="1">
    <source>
        <dbReference type="ARBA" id="ARBA00022441"/>
    </source>
</evidence>
<feature type="transmembrane region" description="Helical" evidence="3">
    <location>
        <begin position="407"/>
        <end position="431"/>
    </location>
</feature>
<dbReference type="EMBL" id="CAMKVN010003904">
    <property type="protein sequence ID" value="CAI2185887.1"/>
    <property type="molecule type" value="Genomic_DNA"/>
</dbReference>
<evidence type="ECO:0000256" key="2">
    <source>
        <dbReference type="ARBA" id="ARBA00022737"/>
    </source>
</evidence>
<comment type="caution">
    <text evidence="4">The sequence shown here is derived from an EMBL/GenBank/DDBJ whole genome shotgun (WGS) entry which is preliminary data.</text>
</comment>
<gene>
    <name evidence="4" type="ORF">FWILDA_LOCUS12302</name>
</gene>
<keyword evidence="3" id="KW-1133">Transmembrane helix</keyword>
<protein>
    <submittedName>
        <fullName evidence="4">921_t:CDS:1</fullName>
    </submittedName>
</protein>
<dbReference type="Gene3D" id="2.120.10.80">
    <property type="entry name" value="Kelch-type beta propeller"/>
    <property type="match status" value="2"/>
</dbReference>
<sequence length="460" mass="51337">MVSLKQFRKILSNSLTLVAASLVFVSIQSVYAIIPRSGHGTVLLNNKLYVFGGKVGESSSSLDVLDNSNELLILDMKIPFSVSNPSWTTYNVGPRVAYHTISIGGPQNELLVLYGGIYFDRDVDPLYYYNTSDPSPVWIKANLSLGLQRMQHTVVTRLSDSMNYFFGGIPNVLSPSEPAILTLQELINLDTRKNIWNVLKLDQNTPSGRYQHTATIFSDGKMYLTGGAINNPNNITNETLVDMNQIYVYDTMKSRWDYQVAIGNMPLPRREHAAVGTHDGRLIIHGGVSQDYNTIYDDIAILDVTKLPYTWTVIEAKGIKPQARYSHTATMVGTNLLVAFGVTGYLTNGRALADNYTYILDTKTFTWIDQYTPENLEFTDTAPSSNTHTGFGIPNNISTNTMRKTPIALILGLTIGSITVLSLIGGLFWFYRKRKQNSSYRLYNSGTNDREQMSNQVILT</sequence>
<dbReference type="Pfam" id="PF01344">
    <property type="entry name" value="Kelch_1"/>
    <property type="match status" value="1"/>
</dbReference>
<keyword evidence="3" id="KW-0472">Membrane</keyword>
<keyword evidence="3" id="KW-0812">Transmembrane</keyword>
<accession>A0A9W4SZ58</accession>
<keyword evidence="5" id="KW-1185">Reference proteome</keyword>
<dbReference type="AlphaFoldDB" id="A0A9W4SZ58"/>
<evidence type="ECO:0000313" key="5">
    <source>
        <dbReference type="Proteomes" id="UP001153678"/>
    </source>
</evidence>
<dbReference type="Pfam" id="PF24681">
    <property type="entry name" value="Kelch_KLHDC2_KLHL20_DRC7"/>
    <property type="match status" value="1"/>
</dbReference>
<dbReference type="Proteomes" id="UP001153678">
    <property type="component" value="Unassembled WGS sequence"/>
</dbReference>
<dbReference type="SUPFAM" id="SSF117281">
    <property type="entry name" value="Kelch motif"/>
    <property type="match status" value="2"/>
</dbReference>
<evidence type="ECO:0000256" key="3">
    <source>
        <dbReference type="SAM" id="Phobius"/>
    </source>
</evidence>
<dbReference type="OrthoDB" id="432528at2759"/>
<dbReference type="InterPro" id="IPR006652">
    <property type="entry name" value="Kelch_1"/>
</dbReference>
<keyword evidence="1" id="KW-0880">Kelch repeat</keyword>
<dbReference type="InterPro" id="IPR015915">
    <property type="entry name" value="Kelch-typ_b-propeller"/>
</dbReference>
<organism evidence="4 5">
    <name type="scientific">Funneliformis geosporum</name>
    <dbReference type="NCBI Taxonomy" id="1117311"/>
    <lineage>
        <taxon>Eukaryota</taxon>
        <taxon>Fungi</taxon>
        <taxon>Fungi incertae sedis</taxon>
        <taxon>Mucoromycota</taxon>
        <taxon>Glomeromycotina</taxon>
        <taxon>Glomeromycetes</taxon>
        <taxon>Glomerales</taxon>
        <taxon>Glomeraceae</taxon>
        <taxon>Funneliformis</taxon>
    </lineage>
</organism>
<name>A0A9W4SZ58_9GLOM</name>
<reference evidence="4" key="1">
    <citation type="submission" date="2022-08" db="EMBL/GenBank/DDBJ databases">
        <authorList>
            <person name="Kallberg Y."/>
            <person name="Tangrot J."/>
            <person name="Rosling A."/>
        </authorList>
    </citation>
    <scope>NUCLEOTIDE SEQUENCE</scope>
    <source>
        <strain evidence="4">Wild A</strain>
    </source>
</reference>
<proteinExistence type="predicted"/>
<evidence type="ECO:0000313" key="4">
    <source>
        <dbReference type="EMBL" id="CAI2185887.1"/>
    </source>
</evidence>
<keyword evidence="2" id="KW-0677">Repeat</keyword>